<accession>A0A9D2H2T9</accession>
<dbReference type="Gene3D" id="2.30.30.30">
    <property type="match status" value="1"/>
</dbReference>
<gene>
    <name evidence="5 9" type="primary">rplX</name>
    <name evidence="9" type="ORF">H9797_05080</name>
</gene>
<evidence type="ECO:0000256" key="2">
    <source>
        <dbReference type="ARBA" id="ARBA00022980"/>
    </source>
</evidence>
<comment type="function">
    <text evidence="5">One of the proteins that surrounds the polypeptide exit tunnel on the outside of the subunit.</text>
</comment>
<dbReference type="InterPro" id="IPR005824">
    <property type="entry name" value="KOW"/>
</dbReference>
<organism evidence="9 10">
    <name type="scientific">Candidatus Gallimonas gallistercoris</name>
    <dbReference type="NCBI Taxonomy" id="2838602"/>
    <lineage>
        <taxon>Bacteria</taxon>
        <taxon>Bacillati</taxon>
        <taxon>Bacillota</taxon>
        <taxon>Clostridia</taxon>
        <taxon>Candidatus Gallimonas</taxon>
    </lineage>
</organism>
<dbReference type="InterPro" id="IPR005825">
    <property type="entry name" value="Ribosomal_uL24_CS"/>
</dbReference>
<dbReference type="CDD" id="cd00065">
    <property type="entry name" value="FYVE_like_SF"/>
    <property type="match status" value="1"/>
</dbReference>
<dbReference type="InterPro" id="IPR003256">
    <property type="entry name" value="Ribosomal_uL24"/>
</dbReference>
<dbReference type="HAMAP" id="MF_01326_B">
    <property type="entry name" value="Ribosomal_uL24_B"/>
    <property type="match status" value="1"/>
</dbReference>
<evidence type="ECO:0000313" key="10">
    <source>
        <dbReference type="Proteomes" id="UP000824221"/>
    </source>
</evidence>
<evidence type="ECO:0000256" key="1">
    <source>
        <dbReference type="ARBA" id="ARBA00010618"/>
    </source>
</evidence>
<dbReference type="Pfam" id="PF17136">
    <property type="entry name" value="ribosomal_L24"/>
    <property type="match status" value="1"/>
</dbReference>
<dbReference type="InterPro" id="IPR057264">
    <property type="entry name" value="Ribosomal_uL24_C"/>
</dbReference>
<evidence type="ECO:0000313" key="9">
    <source>
        <dbReference type="EMBL" id="HJA02734.1"/>
    </source>
</evidence>
<sequence length="148" mass="16011">MNVKINDTVRVITGKYKGKEGKVLVTSPKHNTVIVEGVNIVHKHEKARRANETSKIVTEEAPIDVSNVEVVCDKCGKATRVAHAVIDGKKVRVCKKCGAVLDKAYSKKAKAEAGTSEEAPKKRVRKRSAKTAEVEETAESTSAVTGEE</sequence>
<proteinExistence type="inferred from homology"/>
<dbReference type="InterPro" id="IPR014722">
    <property type="entry name" value="Rib_uL2_dom2"/>
</dbReference>
<dbReference type="GO" id="GO:0019843">
    <property type="term" value="F:rRNA binding"/>
    <property type="evidence" value="ECO:0007669"/>
    <property type="project" value="UniProtKB-UniRule"/>
</dbReference>
<keyword evidence="3 5" id="KW-0687">Ribonucleoprotein</keyword>
<reference evidence="9" key="1">
    <citation type="journal article" date="2021" name="PeerJ">
        <title>Extensive microbial diversity within the chicken gut microbiome revealed by metagenomics and culture.</title>
        <authorList>
            <person name="Gilroy R."/>
            <person name="Ravi A."/>
            <person name="Getino M."/>
            <person name="Pursley I."/>
            <person name="Horton D.L."/>
            <person name="Alikhan N.F."/>
            <person name="Baker D."/>
            <person name="Gharbi K."/>
            <person name="Hall N."/>
            <person name="Watson M."/>
            <person name="Adriaenssens E.M."/>
            <person name="Foster-Nyarko E."/>
            <person name="Jarju S."/>
            <person name="Secka A."/>
            <person name="Antonio M."/>
            <person name="Oren A."/>
            <person name="Chaudhuri R.R."/>
            <person name="La Ragione R."/>
            <person name="Hildebrand F."/>
            <person name="Pallen M.J."/>
        </authorList>
    </citation>
    <scope>NUCLEOTIDE SEQUENCE</scope>
    <source>
        <strain evidence="9">CHK156-179</strain>
    </source>
</reference>
<dbReference type="CDD" id="cd06089">
    <property type="entry name" value="KOW_RPL26"/>
    <property type="match status" value="1"/>
</dbReference>
<evidence type="ECO:0000256" key="5">
    <source>
        <dbReference type="HAMAP-Rule" id="MF_01326"/>
    </source>
</evidence>
<evidence type="ECO:0000259" key="8">
    <source>
        <dbReference type="SMART" id="SM00739"/>
    </source>
</evidence>
<evidence type="ECO:0000256" key="4">
    <source>
        <dbReference type="ARBA" id="ARBA00035206"/>
    </source>
</evidence>
<dbReference type="Pfam" id="PF00467">
    <property type="entry name" value="KOW"/>
    <property type="match status" value="1"/>
</dbReference>
<evidence type="ECO:0000256" key="6">
    <source>
        <dbReference type="RuleBase" id="RU003477"/>
    </source>
</evidence>
<comment type="function">
    <text evidence="5">One of two assembly initiator proteins, it binds directly to the 5'-end of the 23S rRNA, where it nucleates assembly of the 50S subunit.</text>
</comment>
<comment type="similarity">
    <text evidence="1 5 6">Belongs to the universal ribosomal protein uL24 family.</text>
</comment>
<keyword evidence="2 5" id="KW-0689">Ribosomal protein</keyword>
<dbReference type="AlphaFoldDB" id="A0A9D2H2T9"/>
<evidence type="ECO:0000256" key="3">
    <source>
        <dbReference type="ARBA" id="ARBA00023274"/>
    </source>
</evidence>
<protein>
    <recommendedName>
        <fullName evidence="4 5">Large ribosomal subunit protein uL24</fullName>
    </recommendedName>
</protein>
<dbReference type="SMART" id="SM00739">
    <property type="entry name" value="KOW"/>
    <property type="match status" value="1"/>
</dbReference>
<dbReference type="PROSITE" id="PS01108">
    <property type="entry name" value="RIBOSOMAL_L24"/>
    <property type="match status" value="1"/>
</dbReference>
<keyword evidence="5" id="KW-0694">RNA-binding</keyword>
<dbReference type="InterPro" id="IPR041988">
    <property type="entry name" value="Ribosomal_uL24_KOW"/>
</dbReference>
<comment type="caution">
    <text evidence="9">The sequence shown here is derived from an EMBL/GenBank/DDBJ whole genome shotgun (WGS) entry which is preliminary data.</text>
</comment>
<dbReference type="SUPFAM" id="SSF50104">
    <property type="entry name" value="Translation proteins SH3-like domain"/>
    <property type="match status" value="1"/>
</dbReference>
<dbReference type="GO" id="GO:0003735">
    <property type="term" value="F:structural constituent of ribosome"/>
    <property type="evidence" value="ECO:0007669"/>
    <property type="project" value="InterPro"/>
</dbReference>
<dbReference type="GO" id="GO:1990904">
    <property type="term" value="C:ribonucleoprotein complex"/>
    <property type="evidence" value="ECO:0007669"/>
    <property type="project" value="UniProtKB-KW"/>
</dbReference>
<feature type="region of interest" description="Disordered" evidence="7">
    <location>
        <begin position="106"/>
        <end position="148"/>
    </location>
</feature>
<reference evidence="9" key="2">
    <citation type="submission" date="2021-04" db="EMBL/GenBank/DDBJ databases">
        <authorList>
            <person name="Gilroy R."/>
        </authorList>
    </citation>
    <scope>NUCLEOTIDE SEQUENCE</scope>
    <source>
        <strain evidence="9">CHK156-179</strain>
    </source>
</reference>
<name>A0A9D2H2T9_9FIRM</name>
<comment type="subunit">
    <text evidence="5">Part of the 50S ribosomal subunit.</text>
</comment>
<dbReference type="PANTHER" id="PTHR12903">
    <property type="entry name" value="MITOCHONDRIAL RIBOSOMAL PROTEIN L24"/>
    <property type="match status" value="1"/>
</dbReference>
<dbReference type="Proteomes" id="UP000824221">
    <property type="component" value="Unassembled WGS sequence"/>
</dbReference>
<dbReference type="GO" id="GO:0006412">
    <property type="term" value="P:translation"/>
    <property type="evidence" value="ECO:0007669"/>
    <property type="project" value="UniProtKB-UniRule"/>
</dbReference>
<dbReference type="EMBL" id="DXAJ01000078">
    <property type="protein sequence ID" value="HJA02734.1"/>
    <property type="molecule type" value="Genomic_DNA"/>
</dbReference>
<dbReference type="InterPro" id="IPR008991">
    <property type="entry name" value="Translation_prot_SH3-like_sf"/>
</dbReference>
<feature type="compositionally biased region" description="Low complexity" evidence="7">
    <location>
        <begin position="139"/>
        <end position="148"/>
    </location>
</feature>
<feature type="domain" description="KOW" evidence="8">
    <location>
        <begin position="2"/>
        <end position="29"/>
    </location>
</feature>
<dbReference type="NCBIfam" id="TIGR01079">
    <property type="entry name" value="rplX_bact"/>
    <property type="match status" value="1"/>
</dbReference>
<dbReference type="GO" id="GO:0005840">
    <property type="term" value="C:ribosome"/>
    <property type="evidence" value="ECO:0007669"/>
    <property type="project" value="UniProtKB-KW"/>
</dbReference>
<evidence type="ECO:0000256" key="7">
    <source>
        <dbReference type="SAM" id="MobiDB-lite"/>
    </source>
</evidence>
<keyword evidence="5" id="KW-0699">rRNA-binding</keyword>